<evidence type="ECO:0000313" key="2">
    <source>
        <dbReference type="Proteomes" id="UP001055879"/>
    </source>
</evidence>
<reference evidence="1 2" key="2">
    <citation type="journal article" date="2022" name="Mol. Ecol. Resour.">
        <title>The genomes of chicory, endive, great burdock and yacon provide insights into Asteraceae paleo-polyploidization history and plant inulin production.</title>
        <authorList>
            <person name="Fan W."/>
            <person name="Wang S."/>
            <person name="Wang H."/>
            <person name="Wang A."/>
            <person name="Jiang F."/>
            <person name="Liu H."/>
            <person name="Zhao H."/>
            <person name="Xu D."/>
            <person name="Zhang Y."/>
        </authorList>
    </citation>
    <scope>NUCLEOTIDE SEQUENCE [LARGE SCALE GENOMIC DNA]</scope>
    <source>
        <strain evidence="2">cv. Niubang</strain>
    </source>
</reference>
<dbReference type="Proteomes" id="UP001055879">
    <property type="component" value="Linkage Group LG04"/>
</dbReference>
<reference evidence="2" key="1">
    <citation type="journal article" date="2022" name="Mol. Ecol. Resour.">
        <title>The genomes of chicory, endive, great burdock and yacon provide insights into Asteraceae palaeo-polyploidization history and plant inulin production.</title>
        <authorList>
            <person name="Fan W."/>
            <person name="Wang S."/>
            <person name="Wang H."/>
            <person name="Wang A."/>
            <person name="Jiang F."/>
            <person name="Liu H."/>
            <person name="Zhao H."/>
            <person name="Xu D."/>
            <person name="Zhang Y."/>
        </authorList>
    </citation>
    <scope>NUCLEOTIDE SEQUENCE [LARGE SCALE GENOMIC DNA]</scope>
    <source>
        <strain evidence="2">cv. Niubang</strain>
    </source>
</reference>
<protein>
    <submittedName>
        <fullName evidence="1">Uncharacterized protein</fullName>
    </submittedName>
</protein>
<comment type="caution">
    <text evidence="1">The sequence shown here is derived from an EMBL/GenBank/DDBJ whole genome shotgun (WGS) entry which is preliminary data.</text>
</comment>
<dbReference type="EMBL" id="CM042050">
    <property type="protein sequence ID" value="KAI3736290.1"/>
    <property type="molecule type" value="Genomic_DNA"/>
</dbReference>
<sequence length="81" mass="9835">MLRTETVAAKKFLGPLKQRFLLCGLQRRKNGIFFRFFFFFGSILKIKIKWIDDMWDKYWCLLVCLFSLLGKSKKQFVYIRV</sequence>
<name>A0ACB9CPU8_ARCLA</name>
<evidence type="ECO:0000313" key="1">
    <source>
        <dbReference type="EMBL" id="KAI3736290.1"/>
    </source>
</evidence>
<keyword evidence="2" id="KW-1185">Reference proteome</keyword>
<organism evidence="1 2">
    <name type="scientific">Arctium lappa</name>
    <name type="common">Greater burdock</name>
    <name type="synonym">Lappa major</name>
    <dbReference type="NCBI Taxonomy" id="4217"/>
    <lineage>
        <taxon>Eukaryota</taxon>
        <taxon>Viridiplantae</taxon>
        <taxon>Streptophyta</taxon>
        <taxon>Embryophyta</taxon>
        <taxon>Tracheophyta</taxon>
        <taxon>Spermatophyta</taxon>
        <taxon>Magnoliopsida</taxon>
        <taxon>eudicotyledons</taxon>
        <taxon>Gunneridae</taxon>
        <taxon>Pentapetalae</taxon>
        <taxon>asterids</taxon>
        <taxon>campanulids</taxon>
        <taxon>Asterales</taxon>
        <taxon>Asteraceae</taxon>
        <taxon>Carduoideae</taxon>
        <taxon>Cardueae</taxon>
        <taxon>Arctiinae</taxon>
        <taxon>Arctium</taxon>
    </lineage>
</organism>
<gene>
    <name evidence="1" type="ORF">L6452_15829</name>
</gene>
<accession>A0ACB9CPU8</accession>
<proteinExistence type="predicted"/>